<name>A0A8R7UZ99_TRIUA</name>
<dbReference type="AlphaFoldDB" id="A0A8R7UZ99"/>
<sequence length="98" mass="10698">MYQSARRLLLSARVERLASAPASSSYPGRWRRSRASACRWTASGAPSPPRASATSGRDEDTLPLLLLTALTPFSCSVTSSLCMPRESATRRGEISKRR</sequence>
<dbReference type="Gramene" id="TuG1812G0700000708.01.T01">
    <property type="protein sequence ID" value="TuG1812G0700000708.01.T01.cds294957"/>
    <property type="gene ID" value="TuG1812G0700000708.01"/>
</dbReference>
<accession>A0A8R7UZ99</accession>
<evidence type="ECO:0000313" key="3">
    <source>
        <dbReference type="Proteomes" id="UP000015106"/>
    </source>
</evidence>
<evidence type="ECO:0000313" key="2">
    <source>
        <dbReference type="EnsemblPlants" id="TuG1812G0700000708.01.T01.cds294957"/>
    </source>
</evidence>
<proteinExistence type="predicted"/>
<evidence type="ECO:0000256" key="1">
    <source>
        <dbReference type="SAM" id="MobiDB-lite"/>
    </source>
</evidence>
<keyword evidence="3" id="KW-1185">Reference proteome</keyword>
<organism evidence="2 3">
    <name type="scientific">Triticum urartu</name>
    <name type="common">Red wild einkorn</name>
    <name type="synonym">Crithodium urartu</name>
    <dbReference type="NCBI Taxonomy" id="4572"/>
    <lineage>
        <taxon>Eukaryota</taxon>
        <taxon>Viridiplantae</taxon>
        <taxon>Streptophyta</taxon>
        <taxon>Embryophyta</taxon>
        <taxon>Tracheophyta</taxon>
        <taxon>Spermatophyta</taxon>
        <taxon>Magnoliopsida</taxon>
        <taxon>Liliopsida</taxon>
        <taxon>Poales</taxon>
        <taxon>Poaceae</taxon>
        <taxon>BOP clade</taxon>
        <taxon>Pooideae</taxon>
        <taxon>Triticodae</taxon>
        <taxon>Triticeae</taxon>
        <taxon>Triticinae</taxon>
        <taxon>Triticum</taxon>
    </lineage>
</organism>
<dbReference type="EnsemblPlants" id="TuG1812G0700000708.01.T01">
    <property type="protein sequence ID" value="TuG1812G0700000708.01.T01.cds294957"/>
    <property type="gene ID" value="TuG1812G0700000708.01"/>
</dbReference>
<feature type="compositionally biased region" description="Low complexity" evidence="1">
    <location>
        <begin position="39"/>
        <end position="55"/>
    </location>
</feature>
<reference evidence="2" key="3">
    <citation type="submission" date="2022-06" db="UniProtKB">
        <authorList>
            <consortium name="EnsemblPlants"/>
        </authorList>
    </citation>
    <scope>IDENTIFICATION</scope>
</reference>
<feature type="region of interest" description="Disordered" evidence="1">
    <location>
        <begin position="39"/>
        <end position="58"/>
    </location>
</feature>
<reference evidence="2" key="2">
    <citation type="submission" date="2018-03" db="EMBL/GenBank/DDBJ databases">
        <title>The Triticum urartu genome reveals the dynamic nature of wheat genome evolution.</title>
        <authorList>
            <person name="Ling H."/>
            <person name="Ma B."/>
            <person name="Shi X."/>
            <person name="Liu H."/>
            <person name="Dong L."/>
            <person name="Sun H."/>
            <person name="Cao Y."/>
            <person name="Gao Q."/>
            <person name="Zheng S."/>
            <person name="Li Y."/>
            <person name="Yu Y."/>
            <person name="Du H."/>
            <person name="Qi M."/>
            <person name="Li Y."/>
            <person name="Yu H."/>
            <person name="Cui Y."/>
            <person name="Wang N."/>
            <person name="Chen C."/>
            <person name="Wu H."/>
            <person name="Zhao Y."/>
            <person name="Zhang J."/>
            <person name="Li Y."/>
            <person name="Zhou W."/>
            <person name="Zhang B."/>
            <person name="Hu W."/>
            <person name="Eijk M."/>
            <person name="Tang J."/>
            <person name="Witsenboer H."/>
            <person name="Zhao S."/>
            <person name="Li Z."/>
            <person name="Zhang A."/>
            <person name="Wang D."/>
            <person name="Liang C."/>
        </authorList>
    </citation>
    <scope>NUCLEOTIDE SEQUENCE [LARGE SCALE GENOMIC DNA]</scope>
    <source>
        <strain evidence="2">cv. G1812</strain>
    </source>
</reference>
<dbReference type="Proteomes" id="UP000015106">
    <property type="component" value="Chromosome 7"/>
</dbReference>
<protein>
    <submittedName>
        <fullName evidence="2">Uncharacterized protein</fullName>
    </submittedName>
</protein>
<reference evidence="3" key="1">
    <citation type="journal article" date="2013" name="Nature">
        <title>Draft genome of the wheat A-genome progenitor Triticum urartu.</title>
        <authorList>
            <person name="Ling H.Q."/>
            <person name="Zhao S."/>
            <person name="Liu D."/>
            <person name="Wang J."/>
            <person name="Sun H."/>
            <person name="Zhang C."/>
            <person name="Fan H."/>
            <person name="Li D."/>
            <person name="Dong L."/>
            <person name="Tao Y."/>
            <person name="Gao C."/>
            <person name="Wu H."/>
            <person name="Li Y."/>
            <person name="Cui Y."/>
            <person name="Guo X."/>
            <person name="Zheng S."/>
            <person name="Wang B."/>
            <person name="Yu K."/>
            <person name="Liang Q."/>
            <person name="Yang W."/>
            <person name="Lou X."/>
            <person name="Chen J."/>
            <person name="Feng M."/>
            <person name="Jian J."/>
            <person name="Zhang X."/>
            <person name="Luo G."/>
            <person name="Jiang Y."/>
            <person name="Liu J."/>
            <person name="Wang Z."/>
            <person name="Sha Y."/>
            <person name="Zhang B."/>
            <person name="Wu H."/>
            <person name="Tang D."/>
            <person name="Shen Q."/>
            <person name="Xue P."/>
            <person name="Zou S."/>
            <person name="Wang X."/>
            <person name="Liu X."/>
            <person name="Wang F."/>
            <person name="Yang Y."/>
            <person name="An X."/>
            <person name="Dong Z."/>
            <person name="Zhang K."/>
            <person name="Zhang X."/>
            <person name="Luo M.C."/>
            <person name="Dvorak J."/>
            <person name="Tong Y."/>
            <person name="Wang J."/>
            <person name="Yang H."/>
            <person name="Li Z."/>
            <person name="Wang D."/>
            <person name="Zhang A."/>
            <person name="Wang J."/>
        </authorList>
    </citation>
    <scope>NUCLEOTIDE SEQUENCE</scope>
    <source>
        <strain evidence="3">cv. G1812</strain>
    </source>
</reference>